<proteinExistence type="predicted"/>
<dbReference type="AlphaFoldDB" id="A0A1D9GN79"/>
<reference evidence="1 2" key="1">
    <citation type="submission" date="2016-10" db="EMBL/GenBank/DDBJ databases">
        <title>Marinobacter salinus sp. nov., a moderately halophilic bacterium isolated from a tidal flat environment.</title>
        <authorList>
            <person name="Park S.-J."/>
        </authorList>
    </citation>
    <scope>NUCLEOTIDE SEQUENCE [LARGE SCALE GENOMIC DNA]</scope>
    <source>
        <strain evidence="1 2">Hb8</strain>
    </source>
</reference>
<dbReference type="Proteomes" id="UP000177445">
    <property type="component" value="Chromosome"/>
</dbReference>
<protein>
    <submittedName>
        <fullName evidence="1">Uncharacterized protein</fullName>
    </submittedName>
</protein>
<dbReference type="RefSeq" id="WP_070970678.1">
    <property type="nucleotide sequence ID" value="NZ_CP017715.1"/>
</dbReference>
<dbReference type="EMBL" id="CP017715">
    <property type="protein sequence ID" value="AOY88971.1"/>
    <property type="molecule type" value="Genomic_DNA"/>
</dbReference>
<evidence type="ECO:0000313" key="2">
    <source>
        <dbReference type="Proteomes" id="UP000177445"/>
    </source>
</evidence>
<keyword evidence="2" id="KW-1185">Reference proteome</keyword>
<accession>A0A1D9GN79</accession>
<dbReference type="STRING" id="1874317.BKP64_12800"/>
<name>A0A1D9GN79_9GAMM</name>
<gene>
    <name evidence="1" type="ORF">BKP64_12800</name>
</gene>
<sequence length="81" mass="9069">MDFSTFRLELSQPIHPDWQTMGDQISLENSAGEPVPKSTLVDGRKITIDPCTVETRELCGTKDDTLTPGKPIRFGFRDYPA</sequence>
<organism evidence="1 2">
    <name type="scientific">Marinobacter salinus</name>
    <dbReference type="NCBI Taxonomy" id="1874317"/>
    <lineage>
        <taxon>Bacteria</taxon>
        <taxon>Pseudomonadati</taxon>
        <taxon>Pseudomonadota</taxon>
        <taxon>Gammaproteobacteria</taxon>
        <taxon>Pseudomonadales</taxon>
        <taxon>Marinobacteraceae</taxon>
        <taxon>Marinobacter</taxon>
    </lineage>
</organism>
<dbReference type="OrthoDB" id="6716594at2"/>
<dbReference type="KEGG" id="msq:BKP64_12800"/>
<evidence type="ECO:0000313" key="1">
    <source>
        <dbReference type="EMBL" id="AOY88971.1"/>
    </source>
</evidence>